<dbReference type="AlphaFoldDB" id="A0A3D0WC19"/>
<organism evidence="2 3">
    <name type="scientific">Sphingomonas bacterium</name>
    <dbReference type="NCBI Taxonomy" id="1895847"/>
    <lineage>
        <taxon>Bacteria</taxon>
        <taxon>Pseudomonadati</taxon>
        <taxon>Pseudomonadota</taxon>
        <taxon>Alphaproteobacteria</taxon>
        <taxon>Sphingomonadales</taxon>
        <taxon>Sphingomonadaceae</taxon>
        <taxon>Sphingomonas</taxon>
    </lineage>
</organism>
<keyword evidence="1" id="KW-0732">Signal</keyword>
<evidence type="ECO:0000313" key="3">
    <source>
        <dbReference type="Proteomes" id="UP000262699"/>
    </source>
</evidence>
<accession>A0A3D0WC19</accession>
<sequence>MRAAVIALAAASTMPAAAQGLYVPPAANGAMQAQLSTMQAQLAQQAMVAQKDVVLDAAGNATWDYSAVGFTKTPAVVHLAQAMDTSNPITCNYTARSQTSVSVHCWRTSLLGLLTNLYSGSVAGATVTLVARAVP</sequence>
<evidence type="ECO:0000256" key="1">
    <source>
        <dbReference type="SAM" id="SignalP"/>
    </source>
</evidence>
<comment type="caution">
    <text evidence="2">The sequence shown here is derived from an EMBL/GenBank/DDBJ whole genome shotgun (WGS) entry which is preliminary data.</text>
</comment>
<name>A0A3D0WC19_9SPHN</name>
<dbReference type="EMBL" id="DOYJ01000237">
    <property type="protein sequence ID" value="HCB76210.1"/>
    <property type="molecule type" value="Genomic_DNA"/>
</dbReference>
<reference evidence="2 3" key="1">
    <citation type="journal article" date="2018" name="Nat. Biotechnol.">
        <title>A standardized bacterial taxonomy based on genome phylogeny substantially revises the tree of life.</title>
        <authorList>
            <person name="Parks D.H."/>
            <person name="Chuvochina M."/>
            <person name="Waite D.W."/>
            <person name="Rinke C."/>
            <person name="Skarshewski A."/>
            <person name="Chaumeil P.A."/>
            <person name="Hugenholtz P."/>
        </authorList>
    </citation>
    <scope>NUCLEOTIDE SEQUENCE [LARGE SCALE GENOMIC DNA]</scope>
    <source>
        <strain evidence="2">UBA9015</strain>
    </source>
</reference>
<evidence type="ECO:0000313" key="2">
    <source>
        <dbReference type="EMBL" id="HCB76210.1"/>
    </source>
</evidence>
<feature type="chain" id="PRO_5017795697" evidence="1">
    <location>
        <begin position="19"/>
        <end position="135"/>
    </location>
</feature>
<dbReference type="Proteomes" id="UP000262699">
    <property type="component" value="Unassembled WGS sequence"/>
</dbReference>
<gene>
    <name evidence="2" type="ORF">DEP91_08550</name>
</gene>
<proteinExistence type="predicted"/>
<feature type="signal peptide" evidence="1">
    <location>
        <begin position="1"/>
        <end position="18"/>
    </location>
</feature>
<protein>
    <submittedName>
        <fullName evidence="2">Uncharacterized protein</fullName>
    </submittedName>
</protein>